<evidence type="ECO:0000256" key="1">
    <source>
        <dbReference type="SAM" id="SignalP"/>
    </source>
</evidence>
<feature type="signal peptide" evidence="1">
    <location>
        <begin position="1"/>
        <end position="28"/>
    </location>
</feature>
<sequence length="277" mass="31416">MKSTLLNSIKIYTIAVLVSAHSLAGVKGCHVEGHTEQKRSIRISMSSTDELLHDQAARNIQSFFPTCLQYATDEKDDYENIVHFVVEHTTWYEQSFIICSNEHDTKECWCNRMDLLLESDTVELEAAKQCISRYVEWTQTFGFVFEPLQLNIDLSSKAVVSVPRNNEREDAEVCPPRTIKNFDLCVSNKLAEVGVLNNPVHNFEAVLKFLKRKSKCSDCSCEKVFQQNKLVEEYFSAEKISCDSCWSTRVAETIGDVSLLQNATNACSATLLDNVYV</sequence>
<organism evidence="2 3">
    <name type="scientific">Clavelina lepadiformis</name>
    <name type="common">Light-bulb sea squirt</name>
    <name type="synonym">Ascidia lepadiformis</name>
    <dbReference type="NCBI Taxonomy" id="159417"/>
    <lineage>
        <taxon>Eukaryota</taxon>
        <taxon>Metazoa</taxon>
        <taxon>Chordata</taxon>
        <taxon>Tunicata</taxon>
        <taxon>Ascidiacea</taxon>
        <taxon>Aplousobranchia</taxon>
        <taxon>Clavelinidae</taxon>
        <taxon>Clavelina</taxon>
    </lineage>
</organism>
<reference evidence="2 3" key="1">
    <citation type="submission" date="2024-02" db="EMBL/GenBank/DDBJ databases">
        <authorList>
            <person name="Daric V."/>
            <person name="Darras S."/>
        </authorList>
    </citation>
    <scope>NUCLEOTIDE SEQUENCE [LARGE SCALE GENOMIC DNA]</scope>
</reference>
<dbReference type="EMBL" id="CAWYQH010000130">
    <property type="protein sequence ID" value="CAK8692206.1"/>
    <property type="molecule type" value="Genomic_DNA"/>
</dbReference>
<feature type="chain" id="PRO_5047082238" evidence="1">
    <location>
        <begin position="29"/>
        <end position="277"/>
    </location>
</feature>
<protein>
    <submittedName>
        <fullName evidence="2">Uncharacterized protein</fullName>
    </submittedName>
</protein>
<evidence type="ECO:0000313" key="2">
    <source>
        <dbReference type="EMBL" id="CAK8692206.1"/>
    </source>
</evidence>
<gene>
    <name evidence="2" type="ORF">CVLEPA_LOCUS24939</name>
</gene>
<name>A0ABP0GMR6_CLALP</name>
<keyword evidence="3" id="KW-1185">Reference proteome</keyword>
<evidence type="ECO:0000313" key="3">
    <source>
        <dbReference type="Proteomes" id="UP001642483"/>
    </source>
</evidence>
<keyword evidence="1" id="KW-0732">Signal</keyword>
<comment type="caution">
    <text evidence="2">The sequence shown here is derived from an EMBL/GenBank/DDBJ whole genome shotgun (WGS) entry which is preliminary data.</text>
</comment>
<proteinExistence type="predicted"/>
<dbReference type="Proteomes" id="UP001642483">
    <property type="component" value="Unassembled WGS sequence"/>
</dbReference>
<accession>A0ABP0GMR6</accession>